<evidence type="ECO:0000313" key="1">
    <source>
        <dbReference type="EMBL" id="WHQ80645.1"/>
    </source>
</evidence>
<accession>A0AAJ6K414</accession>
<sequence length="234" mass="27468">MEKRSRAILQPDDDGKGAWLMIRLDHIPNLDHIETVSGSKTQFYVDWELADKRRVRKKQRRLFFALLNDIADHFIVPPDYLKGMFYLQYATYTGKEISLADHSKSSVTDANVLIELVVDFMFEWHVPFKKGYELLPKEERYFLYQCCRHRVCLVCGKRADIHHIDAVGMGSNREHTDHTNKRVLPLCRIHHGDYHTLGPEKFSKLYHIPTTGIKLDAETLRKINVRGNYNNERQ</sequence>
<dbReference type="InterPro" id="IPR041242">
    <property type="entry name" value="HNHc_6"/>
</dbReference>
<dbReference type="Proteomes" id="UP001238155">
    <property type="component" value="Chromosome"/>
</dbReference>
<protein>
    <submittedName>
        <fullName evidence="1">HNHc nuclease</fullName>
    </submittedName>
</protein>
<name>A0AAJ6K414_9LACO</name>
<dbReference type="RefSeq" id="WP_283534839.1">
    <property type="nucleotide sequence ID" value="NZ_CP123751.1"/>
</dbReference>
<dbReference type="EMBL" id="CP123751">
    <property type="protein sequence ID" value="WHQ80645.1"/>
    <property type="molecule type" value="Genomic_DNA"/>
</dbReference>
<dbReference type="AlphaFoldDB" id="A0AAJ6K414"/>
<dbReference type="Pfam" id="PF16784">
    <property type="entry name" value="HNHc_6"/>
    <property type="match status" value="1"/>
</dbReference>
<proteinExistence type="predicted"/>
<evidence type="ECO:0000313" key="2">
    <source>
        <dbReference type="Proteomes" id="UP001238155"/>
    </source>
</evidence>
<reference evidence="1" key="1">
    <citation type="submission" date="2023-04" db="EMBL/GenBank/DDBJ databases">
        <title>Four porcine-derived lactic acid bacteria strains analyses and their evaluation as potential probiotics based on genomics.</title>
        <authorList>
            <person name="Niu D."/>
        </authorList>
    </citation>
    <scope>NUCLEOTIDE SEQUENCE</scope>
    <source>
        <strain evidence="1">ZSB1</strain>
    </source>
</reference>
<gene>
    <name evidence="1" type="ORF">QFF56_02885</name>
</gene>
<organism evidence="1 2">
    <name type="scientific">Ligilactobacillus animalis</name>
    <dbReference type="NCBI Taxonomy" id="1605"/>
    <lineage>
        <taxon>Bacteria</taxon>
        <taxon>Bacillati</taxon>
        <taxon>Bacillota</taxon>
        <taxon>Bacilli</taxon>
        <taxon>Lactobacillales</taxon>
        <taxon>Lactobacillaceae</taxon>
        <taxon>Ligilactobacillus</taxon>
    </lineage>
</organism>